<keyword evidence="3" id="KW-1185">Reference proteome</keyword>
<accession>A0A3D9IMQ3</accession>
<organism evidence="2 3">
    <name type="scientific">Cohnella phaseoli</name>
    <dbReference type="NCBI Taxonomy" id="456490"/>
    <lineage>
        <taxon>Bacteria</taxon>
        <taxon>Bacillati</taxon>
        <taxon>Bacillota</taxon>
        <taxon>Bacilli</taxon>
        <taxon>Bacillales</taxon>
        <taxon>Paenibacillaceae</taxon>
        <taxon>Cohnella</taxon>
    </lineage>
</organism>
<evidence type="ECO:0000313" key="3">
    <source>
        <dbReference type="Proteomes" id="UP000256977"/>
    </source>
</evidence>
<dbReference type="OrthoDB" id="1912519at2"/>
<keyword evidence="1" id="KW-0732">Signal</keyword>
<reference evidence="2 3" key="1">
    <citation type="submission" date="2018-07" db="EMBL/GenBank/DDBJ databases">
        <title>Genomic Encyclopedia of Type Strains, Phase III (KMG-III): the genomes of soil and plant-associated and newly described type strains.</title>
        <authorList>
            <person name="Whitman W."/>
        </authorList>
    </citation>
    <scope>NUCLEOTIDE SEQUENCE [LARGE SCALE GENOMIC DNA]</scope>
    <source>
        <strain evidence="2 3">CECT 7287</strain>
    </source>
</reference>
<evidence type="ECO:0000256" key="1">
    <source>
        <dbReference type="SAM" id="SignalP"/>
    </source>
</evidence>
<comment type="caution">
    <text evidence="2">The sequence shown here is derived from an EMBL/GenBank/DDBJ whole genome shotgun (WGS) entry which is preliminary data.</text>
</comment>
<feature type="chain" id="PRO_5017717633" description="MORN repeat protein" evidence="1">
    <location>
        <begin position="18"/>
        <end position="173"/>
    </location>
</feature>
<gene>
    <name evidence="2" type="ORF">DFP98_12769</name>
</gene>
<dbReference type="RefSeq" id="WP_116063879.1">
    <property type="nucleotide sequence ID" value="NZ_QRDZ01000027.1"/>
</dbReference>
<protein>
    <recommendedName>
        <fullName evidence="4">MORN repeat protein</fullName>
    </recommendedName>
</protein>
<evidence type="ECO:0008006" key="4">
    <source>
        <dbReference type="Google" id="ProtNLM"/>
    </source>
</evidence>
<sequence length="173" mass="19066">MRKLMLVWIAVMALALAACGDKKEALPSPLDYMDSVASVDLAAETGGLSDLGISEQEVVAQRGEPKLKGKLQGSTSWRGDVVLDYGDFTYNLNGGRVEGYSLNGEAATARQVKIGDDGARIETQYGKDHYVREIDQLRIWGYLDKENGRAIEFMMENDRVTMIAVADFAMYES</sequence>
<dbReference type="Proteomes" id="UP000256977">
    <property type="component" value="Unassembled WGS sequence"/>
</dbReference>
<feature type="signal peptide" evidence="1">
    <location>
        <begin position="1"/>
        <end position="17"/>
    </location>
</feature>
<evidence type="ECO:0000313" key="2">
    <source>
        <dbReference type="EMBL" id="RED62967.1"/>
    </source>
</evidence>
<dbReference type="AlphaFoldDB" id="A0A3D9IMQ3"/>
<proteinExistence type="predicted"/>
<dbReference type="PROSITE" id="PS51257">
    <property type="entry name" value="PROKAR_LIPOPROTEIN"/>
    <property type="match status" value="1"/>
</dbReference>
<dbReference type="EMBL" id="QRDZ01000027">
    <property type="protein sequence ID" value="RED62967.1"/>
    <property type="molecule type" value="Genomic_DNA"/>
</dbReference>
<name>A0A3D9IMQ3_9BACL</name>